<evidence type="ECO:0000313" key="2">
    <source>
        <dbReference type="Proteomes" id="UP001446337"/>
    </source>
</evidence>
<proteinExistence type="predicted"/>
<dbReference type="Proteomes" id="UP001446337">
    <property type="component" value="Chromosome"/>
</dbReference>
<organism evidence="1 2">
    <name type="scientific">Achromobacter denitrificans</name>
    <name type="common">Alcaligenes denitrificans</name>
    <dbReference type="NCBI Taxonomy" id="32002"/>
    <lineage>
        <taxon>Bacteria</taxon>
        <taxon>Pseudomonadati</taxon>
        <taxon>Pseudomonadota</taxon>
        <taxon>Betaproteobacteria</taxon>
        <taxon>Burkholderiales</taxon>
        <taxon>Alcaligenaceae</taxon>
        <taxon>Achromobacter</taxon>
    </lineage>
</organism>
<protein>
    <submittedName>
        <fullName evidence="1">YdaS family helix-turn-helix protein</fullName>
    </submittedName>
</protein>
<reference evidence="1 2" key="1">
    <citation type="submission" date="2024-05" db="EMBL/GenBank/DDBJ databases">
        <title>Achromobacter denitrificans. BP1, complete genome.</title>
        <authorList>
            <person name="Zhang B."/>
        </authorList>
    </citation>
    <scope>NUCLEOTIDE SEQUENCE [LARGE SCALE GENOMIC DNA]</scope>
    <source>
        <strain evidence="1 2">BP1</strain>
    </source>
</reference>
<evidence type="ECO:0000313" key="1">
    <source>
        <dbReference type="EMBL" id="XAN17617.1"/>
    </source>
</evidence>
<dbReference type="SUPFAM" id="SSF47413">
    <property type="entry name" value="lambda repressor-like DNA-binding domains"/>
    <property type="match status" value="1"/>
</dbReference>
<dbReference type="InterPro" id="IPR031856">
    <property type="entry name" value="YdaS_toxin-like"/>
</dbReference>
<gene>
    <name evidence="1" type="ORF">AAIK43_06185</name>
</gene>
<keyword evidence="2" id="KW-1185">Reference proteome</keyword>
<dbReference type="EMBL" id="CP154792">
    <property type="protein sequence ID" value="XAN17617.1"/>
    <property type="molecule type" value="Genomic_DNA"/>
</dbReference>
<dbReference type="RefSeq" id="WP_343499225.1">
    <property type="nucleotide sequence ID" value="NZ_CP154792.1"/>
</dbReference>
<accession>A0ABZ3GAI0</accession>
<name>A0ABZ3GAI0_ACHDE</name>
<dbReference type="InterPro" id="IPR010982">
    <property type="entry name" value="Lambda_DNA-bd_dom_sf"/>
</dbReference>
<sequence>MDLKTYISKSPRGTASGLAKALSISPSYLSQMASGQAPISPERSVAIERATAGAVSRRELRPEDWQRIWPEMAEARAA</sequence>
<dbReference type="Pfam" id="PF15943">
    <property type="entry name" value="YdaS_toxin"/>
    <property type="match status" value="1"/>
</dbReference>
<dbReference type="Gene3D" id="1.10.260.40">
    <property type="entry name" value="lambda repressor-like DNA-binding domains"/>
    <property type="match status" value="1"/>
</dbReference>